<reference evidence="2" key="1">
    <citation type="submission" date="2014-09" db="EMBL/GenBank/DDBJ databases">
        <authorList>
            <person name="Magalhaes I.L.F."/>
            <person name="Oliveira U."/>
            <person name="Santos F.R."/>
            <person name="Vidigal T.H.D.A."/>
            <person name="Brescovit A.D."/>
            <person name="Santos A.J."/>
        </authorList>
    </citation>
    <scope>NUCLEOTIDE SEQUENCE</scope>
    <source>
        <tissue evidence="2">Shoot tissue taken approximately 20 cm above the soil surface</tissue>
    </source>
</reference>
<dbReference type="EMBL" id="GBRH01279580">
    <property type="protein sequence ID" value="JAD18315.1"/>
    <property type="molecule type" value="Transcribed_RNA"/>
</dbReference>
<accession>A0A0A8Y0A0</accession>
<organism evidence="2">
    <name type="scientific">Arundo donax</name>
    <name type="common">Giant reed</name>
    <name type="synonym">Donax arundinaceus</name>
    <dbReference type="NCBI Taxonomy" id="35708"/>
    <lineage>
        <taxon>Eukaryota</taxon>
        <taxon>Viridiplantae</taxon>
        <taxon>Streptophyta</taxon>
        <taxon>Embryophyta</taxon>
        <taxon>Tracheophyta</taxon>
        <taxon>Spermatophyta</taxon>
        <taxon>Magnoliopsida</taxon>
        <taxon>Liliopsida</taxon>
        <taxon>Poales</taxon>
        <taxon>Poaceae</taxon>
        <taxon>PACMAD clade</taxon>
        <taxon>Arundinoideae</taxon>
        <taxon>Arundineae</taxon>
        <taxon>Arundo</taxon>
    </lineage>
</organism>
<evidence type="ECO:0000256" key="1">
    <source>
        <dbReference type="SAM" id="MobiDB-lite"/>
    </source>
</evidence>
<reference evidence="2" key="2">
    <citation type="journal article" date="2015" name="Data Brief">
        <title>Shoot transcriptome of the giant reed, Arundo donax.</title>
        <authorList>
            <person name="Barrero R.A."/>
            <person name="Guerrero F.D."/>
            <person name="Moolhuijzen P."/>
            <person name="Goolsby J.A."/>
            <person name="Tidwell J."/>
            <person name="Bellgard S.E."/>
            <person name="Bellgard M.I."/>
        </authorList>
    </citation>
    <scope>NUCLEOTIDE SEQUENCE</scope>
    <source>
        <tissue evidence="2">Shoot tissue taken approximately 20 cm above the soil surface</tissue>
    </source>
</reference>
<protein>
    <submittedName>
        <fullName evidence="2">Uncharacterized protein</fullName>
    </submittedName>
</protein>
<proteinExistence type="predicted"/>
<feature type="region of interest" description="Disordered" evidence="1">
    <location>
        <begin position="1"/>
        <end position="29"/>
    </location>
</feature>
<name>A0A0A8Y0A0_ARUDO</name>
<evidence type="ECO:0000313" key="2">
    <source>
        <dbReference type="EMBL" id="JAD18315.1"/>
    </source>
</evidence>
<dbReference type="AlphaFoldDB" id="A0A0A8Y0A0"/>
<sequence>MTTIQYPKPKSGINKTTQQRGYKDTISYV</sequence>